<accession>A0A418MXD5</accession>
<evidence type="ECO:0000313" key="3">
    <source>
        <dbReference type="Proteomes" id="UP000283832"/>
    </source>
</evidence>
<feature type="compositionally biased region" description="Low complexity" evidence="1">
    <location>
        <begin position="204"/>
        <end position="214"/>
    </location>
</feature>
<evidence type="ECO:0000256" key="1">
    <source>
        <dbReference type="SAM" id="MobiDB-lite"/>
    </source>
</evidence>
<gene>
    <name evidence="2" type="ORF">D2L64_09070</name>
</gene>
<proteinExistence type="predicted"/>
<feature type="region of interest" description="Disordered" evidence="1">
    <location>
        <begin position="167"/>
        <end position="436"/>
    </location>
</feature>
<sequence>MCVTDMWACLQDHQTDQHWRHVAGWRKVCDLAGQHLTRLRTYRAGLARAWPPETNAAARAYLTELDQLIEQVQRTHDAAAANQTALSAATQAITSTRSALQKIHEEYAGKLQQKRSWEQTAADPKAAAASRASQPPVTDADLEQLNVQARGIMYGLSSELQQAQVMLRQPPQPPRAQPSRDQPRLEGQPFAGDAAPIIPPVVPVPVTTAVRSKPSNPPSPSRSIAMPAAPKTGPVLGGTPAGTVATSATPHSSAPGPPPIQGNPTSSPPLGLRPGIPRLGYTQPDQIGRPSNGGANAAQRPMPIGGLIGGPPSAGLGQPASANTPPRKVNPIGGVIGGGAGTSPTGAAGSRPGSSRGFAGSSQIFPPSGGSPIMNTSSPSGITMPSRTNHHRQNEEKAQHWDPEHPWETDQGISPVIRPPNNEGPIDPGPAIGLKL</sequence>
<feature type="compositionally biased region" description="Low complexity" evidence="1">
    <location>
        <begin position="121"/>
        <end position="132"/>
    </location>
</feature>
<feature type="compositionally biased region" description="Basic and acidic residues" evidence="1">
    <location>
        <begin position="392"/>
        <end position="408"/>
    </location>
</feature>
<name>A0A418MXD5_9ACTN</name>
<feature type="compositionally biased region" description="Polar residues" evidence="1">
    <location>
        <begin position="373"/>
        <end position="387"/>
    </location>
</feature>
<feature type="compositionally biased region" description="Low complexity" evidence="1">
    <location>
        <begin position="268"/>
        <end position="280"/>
    </location>
</feature>
<dbReference type="AlphaFoldDB" id="A0A418MXD5"/>
<protein>
    <submittedName>
        <fullName evidence="2">Uncharacterized protein</fullName>
    </submittedName>
</protein>
<reference evidence="2 3" key="1">
    <citation type="submission" date="2018-08" db="EMBL/GenBank/DDBJ databases">
        <title>Jishengella sp. nov., isolated from a root of Azadirachta indica A. Juss. var. siamensis Valenton.</title>
        <authorList>
            <person name="Kuncharoen N."/>
            <person name="Tanasupawat S."/>
            <person name="Kudo T."/>
            <person name="Ohkuma M."/>
        </authorList>
    </citation>
    <scope>NUCLEOTIDE SEQUENCE [LARGE SCALE GENOMIC DNA]</scope>
    <source>
        <strain evidence="2 3">AZ1-13</strain>
    </source>
</reference>
<organism evidence="2 3">
    <name type="scientific">Micromonospora radicis</name>
    <dbReference type="NCBI Taxonomy" id="1894971"/>
    <lineage>
        <taxon>Bacteria</taxon>
        <taxon>Bacillati</taxon>
        <taxon>Actinomycetota</taxon>
        <taxon>Actinomycetes</taxon>
        <taxon>Micromonosporales</taxon>
        <taxon>Micromonosporaceae</taxon>
        <taxon>Micromonospora</taxon>
    </lineage>
</organism>
<keyword evidence="3" id="KW-1185">Reference proteome</keyword>
<dbReference type="EMBL" id="QXEC01000006">
    <property type="protein sequence ID" value="RIV39523.1"/>
    <property type="molecule type" value="Genomic_DNA"/>
</dbReference>
<feature type="region of interest" description="Disordered" evidence="1">
    <location>
        <begin position="110"/>
        <end position="139"/>
    </location>
</feature>
<dbReference type="Proteomes" id="UP000283832">
    <property type="component" value="Unassembled WGS sequence"/>
</dbReference>
<feature type="compositionally biased region" description="Low complexity" evidence="1">
    <location>
        <begin position="301"/>
        <end position="317"/>
    </location>
</feature>
<feature type="compositionally biased region" description="Low complexity" evidence="1">
    <location>
        <begin position="342"/>
        <end position="362"/>
    </location>
</feature>
<dbReference type="OrthoDB" id="3384464at2"/>
<evidence type="ECO:0000313" key="2">
    <source>
        <dbReference type="EMBL" id="RIV39523.1"/>
    </source>
</evidence>
<comment type="caution">
    <text evidence="2">The sequence shown here is derived from an EMBL/GenBank/DDBJ whole genome shotgun (WGS) entry which is preliminary data.</text>
</comment>